<sequence>MSSGDDMSVGAPAESATGSVLDSISPDPPGDQVDRAVVMGQAVKQAAMWALRLLIIGIFLYSVGQLVGKFWQGVLPVLLAILVCTVLAPLTSWMRRHHIPGALAAILSILLFFGVVGGLIGFIAPNFARQSQTLYLQTVEGIQRLQLWALGPPLELDHEELTGVVDEVARWLQARAGTIAGSIFSGLGTITSMVVTVLVVLVLMFFFLKDGHSFLPWLRQATGRRTGWHLTEVLTRAWNTLGGFIRAQALVSLIDAVFIGFGLALIGVPLAMALAVITFIAGFIPFVGAIVAGALAVTIALVSVGVGPALLTLLLVLVVQQLEGNVLSPWLQSKAMNLHPVIVLISVTVGSAIFGLVGAFLAVPTVATLAVIYRYVKDMMMLQSGEKTAADIEFVTVAGTLAGRLNEQEGARQRAVWRAEHSVSDGDECAENAAADPVEKPSSAPAATDPEAIDAATRDHATGNAETNTTSATAPEASGDEEAKPEDSDHSILRRAEQAREELAALAAKYGSLLPDSLRQRQESESDPLERLINLDSSPSEYSRKKKQGFVERLFGK</sequence>
<keyword evidence="4" id="KW-1003">Cell membrane</keyword>
<dbReference type="PANTHER" id="PTHR21716">
    <property type="entry name" value="TRANSMEMBRANE PROTEIN"/>
    <property type="match status" value="1"/>
</dbReference>
<keyword evidence="11" id="KW-1185">Reference proteome</keyword>
<evidence type="ECO:0000256" key="4">
    <source>
        <dbReference type="ARBA" id="ARBA00022475"/>
    </source>
</evidence>
<evidence type="ECO:0000256" key="7">
    <source>
        <dbReference type="ARBA" id="ARBA00023136"/>
    </source>
</evidence>
<accession>A0A7G7CSP7</accession>
<comment type="subcellular location">
    <subcellularLocation>
        <location evidence="1">Cell membrane</location>
        <topology evidence="1">Multi-pass membrane protein</topology>
    </subcellularLocation>
</comment>
<feature type="transmembrane region" description="Helical" evidence="9">
    <location>
        <begin position="46"/>
        <end position="64"/>
    </location>
</feature>
<feature type="compositionally biased region" description="Basic and acidic residues" evidence="8">
    <location>
        <begin position="518"/>
        <end position="530"/>
    </location>
</feature>
<feature type="transmembrane region" description="Helical" evidence="9">
    <location>
        <begin position="70"/>
        <end position="90"/>
    </location>
</feature>
<feature type="compositionally biased region" description="Basic and acidic residues" evidence="8">
    <location>
        <begin position="481"/>
        <end position="492"/>
    </location>
</feature>
<feature type="transmembrane region" description="Helical" evidence="9">
    <location>
        <begin position="272"/>
        <end position="292"/>
    </location>
</feature>
<evidence type="ECO:0000256" key="6">
    <source>
        <dbReference type="ARBA" id="ARBA00022989"/>
    </source>
</evidence>
<feature type="transmembrane region" description="Helical" evidence="9">
    <location>
        <begin position="299"/>
        <end position="322"/>
    </location>
</feature>
<feature type="transmembrane region" description="Helical" evidence="9">
    <location>
        <begin position="244"/>
        <end position="266"/>
    </location>
</feature>
<dbReference type="InterPro" id="IPR002549">
    <property type="entry name" value="AI-2E-like"/>
</dbReference>
<evidence type="ECO:0000256" key="1">
    <source>
        <dbReference type="ARBA" id="ARBA00004651"/>
    </source>
</evidence>
<dbReference type="EMBL" id="CP059404">
    <property type="protein sequence ID" value="QNE90613.1"/>
    <property type="molecule type" value="Genomic_DNA"/>
</dbReference>
<evidence type="ECO:0000256" key="2">
    <source>
        <dbReference type="ARBA" id="ARBA00009773"/>
    </source>
</evidence>
<evidence type="ECO:0000313" key="10">
    <source>
        <dbReference type="EMBL" id="QNE90613.1"/>
    </source>
</evidence>
<dbReference type="AlphaFoldDB" id="A0A7G7CSP7"/>
<keyword evidence="6 9" id="KW-1133">Transmembrane helix</keyword>
<dbReference type="KEGG" id="cik:H0194_09575"/>
<evidence type="ECO:0000256" key="9">
    <source>
        <dbReference type="SAM" id="Phobius"/>
    </source>
</evidence>
<dbReference type="PANTHER" id="PTHR21716:SF53">
    <property type="entry name" value="PERMEASE PERM-RELATED"/>
    <property type="match status" value="1"/>
</dbReference>
<evidence type="ECO:0000256" key="5">
    <source>
        <dbReference type="ARBA" id="ARBA00022692"/>
    </source>
</evidence>
<dbReference type="GO" id="GO:0005886">
    <property type="term" value="C:plasma membrane"/>
    <property type="evidence" value="ECO:0007669"/>
    <property type="project" value="UniProtKB-SubCell"/>
</dbReference>
<dbReference type="RefSeq" id="WP_185176986.1">
    <property type="nucleotide sequence ID" value="NZ_CP059404.1"/>
</dbReference>
<feature type="region of interest" description="Disordered" evidence="8">
    <location>
        <begin position="459"/>
        <end position="492"/>
    </location>
</feature>
<keyword evidence="5 9" id="KW-0812">Transmembrane</keyword>
<evidence type="ECO:0000256" key="8">
    <source>
        <dbReference type="SAM" id="MobiDB-lite"/>
    </source>
</evidence>
<organism evidence="10 11">
    <name type="scientific">Corynebacterium incognita</name>
    <dbReference type="NCBI Taxonomy" id="2754725"/>
    <lineage>
        <taxon>Bacteria</taxon>
        <taxon>Bacillati</taxon>
        <taxon>Actinomycetota</taxon>
        <taxon>Actinomycetes</taxon>
        <taxon>Mycobacteriales</taxon>
        <taxon>Corynebacteriaceae</taxon>
        <taxon>Corynebacterium</taxon>
    </lineage>
</organism>
<dbReference type="GO" id="GO:0055085">
    <property type="term" value="P:transmembrane transport"/>
    <property type="evidence" value="ECO:0007669"/>
    <property type="project" value="TreeGrafter"/>
</dbReference>
<feature type="transmembrane region" description="Helical" evidence="9">
    <location>
        <begin position="183"/>
        <end position="208"/>
    </location>
</feature>
<evidence type="ECO:0000313" key="11">
    <source>
        <dbReference type="Proteomes" id="UP000515743"/>
    </source>
</evidence>
<protein>
    <submittedName>
        <fullName evidence="10">AI-2E family transporter</fullName>
    </submittedName>
</protein>
<feature type="compositionally biased region" description="Polar residues" evidence="8">
    <location>
        <begin position="464"/>
        <end position="473"/>
    </location>
</feature>
<dbReference type="Pfam" id="PF01594">
    <property type="entry name" value="AI-2E_transport"/>
    <property type="match status" value="1"/>
</dbReference>
<keyword evidence="7 9" id="KW-0472">Membrane</keyword>
<feature type="region of interest" description="Disordered" evidence="8">
    <location>
        <begin position="1"/>
        <end position="28"/>
    </location>
</feature>
<keyword evidence="3" id="KW-0813">Transport</keyword>
<dbReference type="Proteomes" id="UP000515743">
    <property type="component" value="Chromosome"/>
</dbReference>
<proteinExistence type="inferred from homology"/>
<gene>
    <name evidence="10" type="ORF">H0194_09575</name>
</gene>
<comment type="similarity">
    <text evidence="2">Belongs to the autoinducer-2 exporter (AI-2E) (TC 2.A.86) family.</text>
</comment>
<feature type="transmembrane region" description="Helical" evidence="9">
    <location>
        <begin position="102"/>
        <end position="124"/>
    </location>
</feature>
<reference evidence="10 11" key="1">
    <citation type="submission" date="2020-07" db="EMBL/GenBank/DDBJ databases">
        <title>Complete genome and description of Corynebacterium incognita strain Marseille-Q3630 sp. nov.</title>
        <authorList>
            <person name="Boxberger M."/>
        </authorList>
    </citation>
    <scope>NUCLEOTIDE SEQUENCE [LARGE SCALE GENOMIC DNA]</scope>
    <source>
        <strain evidence="10 11">Marseille-Q3630</strain>
    </source>
</reference>
<name>A0A7G7CSP7_9CORY</name>
<feature type="transmembrane region" description="Helical" evidence="9">
    <location>
        <begin position="342"/>
        <end position="373"/>
    </location>
</feature>
<evidence type="ECO:0000256" key="3">
    <source>
        <dbReference type="ARBA" id="ARBA00022448"/>
    </source>
</evidence>
<feature type="region of interest" description="Disordered" evidence="8">
    <location>
        <begin position="516"/>
        <end position="548"/>
    </location>
</feature>